<dbReference type="Gene3D" id="3.30.70.1560">
    <property type="entry name" value="Alpha-L RNA-binding motif"/>
    <property type="match status" value="1"/>
</dbReference>
<reference evidence="6 7" key="1">
    <citation type="journal article" date="2025" name="Anaerobe">
        <title>Description of Anaerococcus kampingiae sp. nov., Anaerococcus groningensis sp. nov., Anaerococcus martiniensis sp. nov., and Anaerococcus cruorum sp. nov., isolated from human clinical specimens.</title>
        <authorList>
            <person name="Boiten K.E."/>
            <person name="Meijer J."/>
            <person name="van Wezel E.M."/>
            <person name="Veloo A.C.M."/>
        </authorList>
    </citation>
    <scope>NUCLEOTIDE SEQUENCE [LARGE SCALE GENOMIC DNA]</scope>
    <source>
        <strain evidence="6 7">ENR1039</strain>
    </source>
</reference>
<comment type="caution">
    <text evidence="6">The sequence shown here is derived from an EMBL/GenBank/DDBJ whole genome shotgun (WGS) entry which is preliminary data.</text>
</comment>
<dbReference type="CDD" id="cd02870">
    <property type="entry name" value="PseudoU_synth_RsuA_like"/>
    <property type="match status" value="1"/>
</dbReference>
<dbReference type="SMART" id="SM00363">
    <property type="entry name" value="S4"/>
    <property type="match status" value="1"/>
</dbReference>
<keyword evidence="7" id="KW-1185">Reference proteome</keyword>
<dbReference type="SUPFAM" id="SSF55120">
    <property type="entry name" value="Pseudouridine synthase"/>
    <property type="match status" value="1"/>
</dbReference>
<dbReference type="Pfam" id="PF01479">
    <property type="entry name" value="S4"/>
    <property type="match status" value="1"/>
</dbReference>
<protein>
    <recommendedName>
        <fullName evidence="4">Pseudouridine synthase</fullName>
        <ecNumber evidence="4">5.4.99.-</ecNumber>
    </recommendedName>
</protein>
<proteinExistence type="inferred from homology"/>
<dbReference type="CDD" id="cd00165">
    <property type="entry name" value="S4"/>
    <property type="match status" value="1"/>
</dbReference>
<comment type="similarity">
    <text evidence="1 4">Belongs to the pseudouridine synthase RsuA family.</text>
</comment>
<evidence type="ECO:0000259" key="5">
    <source>
        <dbReference type="SMART" id="SM00363"/>
    </source>
</evidence>
<dbReference type="PANTHER" id="PTHR47683">
    <property type="entry name" value="PSEUDOURIDINE SYNTHASE FAMILY PROTEIN-RELATED"/>
    <property type="match status" value="1"/>
</dbReference>
<dbReference type="InterPro" id="IPR018496">
    <property type="entry name" value="PsdUridine_synth_RsuA/RluB_CS"/>
</dbReference>
<dbReference type="PANTHER" id="PTHR47683:SF2">
    <property type="entry name" value="RNA-BINDING S4 DOMAIN-CONTAINING PROTEIN"/>
    <property type="match status" value="1"/>
</dbReference>
<name>A0ABW9MWY4_9FIRM</name>
<dbReference type="PROSITE" id="PS50889">
    <property type="entry name" value="S4"/>
    <property type="match status" value="1"/>
</dbReference>
<accession>A0ABW9MWY4</accession>
<dbReference type="SUPFAM" id="SSF55174">
    <property type="entry name" value="Alpha-L RNA-binding motif"/>
    <property type="match status" value="1"/>
</dbReference>
<dbReference type="InterPro" id="IPR000748">
    <property type="entry name" value="PsdUridine_synth_RsuA/RluB/E/F"/>
</dbReference>
<evidence type="ECO:0000256" key="2">
    <source>
        <dbReference type="ARBA" id="ARBA00023235"/>
    </source>
</evidence>
<dbReference type="Pfam" id="PF00849">
    <property type="entry name" value="PseudoU_synth_2"/>
    <property type="match status" value="1"/>
</dbReference>
<dbReference type="InterPro" id="IPR042092">
    <property type="entry name" value="PsdUridine_s_RsuA/RluB/E/F_cat"/>
</dbReference>
<evidence type="ECO:0000256" key="3">
    <source>
        <dbReference type="PROSITE-ProRule" id="PRU00182"/>
    </source>
</evidence>
<dbReference type="InterPro" id="IPR020103">
    <property type="entry name" value="PsdUridine_synth_cat_dom_sf"/>
</dbReference>
<dbReference type="Gene3D" id="3.10.290.10">
    <property type="entry name" value="RNA-binding S4 domain"/>
    <property type="match status" value="1"/>
</dbReference>
<evidence type="ECO:0000256" key="1">
    <source>
        <dbReference type="ARBA" id="ARBA00008348"/>
    </source>
</evidence>
<dbReference type="GO" id="GO:0016853">
    <property type="term" value="F:isomerase activity"/>
    <property type="evidence" value="ECO:0007669"/>
    <property type="project" value="UniProtKB-KW"/>
</dbReference>
<dbReference type="InterPro" id="IPR036986">
    <property type="entry name" value="S4_RNA-bd_sf"/>
</dbReference>
<dbReference type="InterPro" id="IPR002942">
    <property type="entry name" value="S4_RNA-bd"/>
</dbReference>
<dbReference type="InterPro" id="IPR050343">
    <property type="entry name" value="RsuA_PseudoU_synthase"/>
</dbReference>
<dbReference type="PROSITE" id="PS01149">
    <property type="entry name" value="PSI_RSU"/>
    <property type="match status" value="1"/>
</dbReference>
<evidence type="ECO:0000313" key="7">
    <source>
        <dbReference type="Proteomes" id="UP001638015"/>
    </source>
</evidence>
<dbReference type="EMBL" id="JBGMEH010000006">
    <property type="protein sequence ID" value="MFO3716345.1"/>
    <property type="molecule type" value="Genomic_DNA"/>
</dbReference>
<gene>
    <name evidence="6" type="ORF">ACCQ40_06040</name>
</gene>
<keyword evidence="3" id="KW-0694">RNA-binding</keyword>
<sequence>MRINKYIAQAGYTSRRKADESIAAGKVKVNGKVLKEMGYDVKDDDIVSIDGQILELEKYFYYKLNKPVGYITSNYDPHNEKDLNNLIDFDERFFAAGRLDKDSHGLLIITNDGDFTNALIHPSFEISKEYIVKVDKLLNDKQIEKFKSGLDIGNGEKTSKSNISNLADNTYLVNISQGYNRQIRRMFDVFGSKVVDLKRTKIGAICLDSLARGEYKKFNEKEMDFVSLIKE</sequence>
<evidence type="ECO:0000256" key="4">
    <source>
        <dbReference type="RuleBase" id="RU003887"/>
    </source>
</evidence>
<dbReference type="InterPro" id="IPR020094">
    <property type="entry name" value="TruA/RsuA/RluB/E/F_N"/>
</dbReference>
<dbReference type="InterPro" id="IPR006145">
    <property type="entry name" value="PsdUridine_synth_RsuA/RluA"/>
</dbReference>
<dbReference type="Proteomes" id="UP001638015">
    <property type="component" value="Unassembled WGS sequence"/>
</dbReference>
<dbReference type="EC" id="5.4.99.-" evidence="4"/>
<dbReference type="RefSeq" id="WP_410033023.1">
    <property type="nucleotide sequence ID" value="NZ_JBGMEH010000006.1"/>
</dbReference>
<keyword evidence="2 4" id="KW-0413">Isomerase</keyword>
<feature type="domain" description="RNA-binding S4" evidence="5">
    <location>
        <begin position="1"/>
        <end position="63"/>
    </location>
</feature>
<organism evidence="6 7">
    <name type="scientific">Anaerococcus cruorum</name>
    <dbReference type="NCBI Taxonomy" id="3115617"/>
    <lineage>
        <taxon>Bacteria</taxon>
        <taxon>Bacillati</taxon>
        <taxon>Bacillota</taxon>
        <taxon>Tissierellia</taxon>
        <taxon>Tissierellales</taxon>
        <taxon>Peptoniphilaceae</taxon>
        <taxon>Anaerococcus</taxon>
    </lineage>
</organism>
<dbReference type="Gene3D" id="3.30.70.580">
    <property type="entry name" value="Pseudouridine synthase I, catalytic domain, N-terminal subdomain"/>
    <property type="match status" value="1"/>
</dbReference>
<dbReference type="NCBIfam" id="TIGR00093">
    <property type="entry name" value="pseudouridine synthase"/>
    <property type="match status" value="1"/>
</dbReference>
<evidence type="ECO:0000313" key="6">
    <source>
        <dbReference type="EMBL" id="MFO3716345.1"/>
    </source>
</evidence>